<feature type="coiled-coil region" evidence="2">
    <location>
        <begin position="1"/>
        <end position="28"/>
    </location>
</feature>
<comment type="caution">
    <text evidence="3">The sequence shown here is derived from an EMBL/GenBank/DDBJ whole genome shotgun (WGS) entry which is preliminary data.</text>
</comment>
<dbReference type="InterPro" id="IPR010310">
    <property type="entry name" value="T7SS_ESAT-6-like"/>
</dbReference>
<evidence type="ECO:0000313" key="4">
    <source>
        <dbReference type="Proteomes" id="UP001183420"/>
    </source>
</evidence>
<protein>
    <recommendedName>
        <fullName evidence="1">ESAT-6-like protein</fullName>
    </recommendedName>
</protein>
<gene>
    <name evidence="3" type="ORF">RNC47_07650</name>
</gene>
<dbReference type="RefSeq" id="WP_311596725.1">
    <property type="nucleotide sequence ID" value="NZ_JAVREM010000005.1"/>
</dbReference>
<dbReference type="Pfam" id="PF06013">
    <property type="entry name" value="WXG100"/>
    <property type="match status" value="1"/>
</dbReference>
<keyword evidence="2" id="KW-0175">Coiled coil</keyword>
<evidence type="ECO:0000256" key="1">
    <source>
        <dbReference type="RuleBase" id="RU362001"/>
    </source>
</evidence>
<accession>A0ABU2LKU3</accession>
<evidence type="ECO:0000313" key="3">
    <source>
        <dbReference type="EMBL" id="MDT0318205.1"/>
    </source>
</evidence>
<reference evidence="4" key="1">
    <citation type="submission" date="2023-07" db="EMBL/GenBank/DDBJ databases">
        <title>30 novel species of actinomycetes from the DSMZ collection.</title>
        <authorList>
            <person name="Nouioui I."/>
        </authorList>
    </citation>
    <scope>NUCLEOTIDE SEQUENCE [LARGE SCALE GENOMIC DNA]</scope>
    <source>
        <strain evidence="4">DSM 44918</strain>
    </source>
</reference>
<dbReference type="SUPFAM" id="SSF140453">
    <property type="entry name" value="EsxAB dimer-like"/>
    <property type="match status" value="1"/>
</dbReference>
<evidence type="ECO:0000256" key="2">
    <source>
        <dbReference type="SAM" id="Coils"/>
    </source>
</evidence>
<dbReference type="EMBL" id="JAVREM010000005">
    <property type="protein sequence ID" value="MDT0318205.1"/>
    <property type="molecule type" value="Genomic_DNA"/>
</dbReference>
<dbReference type="Proteomes" id="UP001183420">
    <property type="component" value="Unassembled WGS sequence"/>
</dbReference>
<keyword evidence="4" id="KW-1185">Reference proteome</keyword>
<dbReference type="Gene3D" id="1.10.287.1060">
    <property type="entry name" value="ESAT-6-like"/>
    <property type="match status" value="1"/>
</dbReference>
<name>A0ABU2LKU3_9ACTN</name>
<proteinExistence type="inferred from homology"/>
<organism evidence="3 4">
    <name type="scientific">Streptomyces millisiae</name>
    <dbReference type="NCBI Taxonomy" id="3075542"/>
    <lineage>
        <taxon>Bacteria</taxon>
        <taxon>Bacillati</taxon>
        <taxon>Actinomycetota</taxon>
        <taxon>Actinomycetes</taxon>
        <taxon>Kitasatosporales</taxon>
        <taxon>Streptomycetaceae</taxon>
        <taxon>Streptomyces</taxon>
    </lineage>
</organism>
<comment type="similarity">
    <text evidence="1">Belongs to the WXG100 family.</text>
</comment>
<sequence>MADLNITYEEMRSAAQRLKTEYTNMDAKLDELRSFIEGLIEDGYSARSGRAFGESFTEFVNGAREMLGGLEGMGGFLETAADAMEETDTSLESGIRGQ</sequence>
<dbReference type="InterPro" id="IPR036689">
    <property type="entry name" value="ESAT-6-like_sf"/>
</dbReference>
<dbReference type="NCBIfam" id="TIGR03930">
    <property type="entry name" value="WXG100_ESAT6"/>
    <property type="match status" value="1"/>
</dbReference>